<proteinExistence type="predicted"/>
<gene>
    <name evidence="1" type="primary">RvY_09148-1</name>
    <name evidence="1" type="synonym">RvY_09148.1</name>
    <name evidence="1" type="ORF">RvY_09148</name>
</gene>
<evidence type="ECO:0000313" key="2">
    <source>
        <dbReference type="Proteomes" id="UP000186922"/>
    </source>
</evidence>
<protein>
    <submittedName>
        <fullName evidence="1">Uncharacterized protein</fullName>
    </submittedName>
</protein>
<comment type="caution">
    <text evidence="1">The sequence shown here is derived from an EMBL/GenBank/DDBJ whole genome shotgun (WGS) entry which is preliminary data.</text>
</comment>
<accession>A0A1D1VAL1</accession>
<dbReference type="AlphaFoldDB" id="A0A1D1VAL1"/>
<name>A0A1D1VAL1_RAMVA</name>
<keyword evidence="2" id="KW-1185">Reference proteome</keyword>
<reference evidence="1 2" key="1">
    <citation type="journal article" date="2016" name="Nat. Commun.">
        <title>Extremotolerant tardigrade genome and improved radiotolerance of human cultured cells by tardigrade-unique protein.</title>
        <authorList>
            <person name="Hashimoto T."/>
            <person name="Horikawa D.D."/>
            <person name="Saito Y."/>
            <person name="Kuwahara H."/>
            <person name="Kozuka-Hata H."/>
            <person name="Shin-I T."/>
            <person name="Minakuchi Y."/>
            <person name="Ohishi K."/>
            <person name="Motoyama A."/>
            <person name="Aizu T."/>
            <person name="Enomoto A."/>
            <person name="Kondo K."/>
            <person name="Tanaka S."/>
            <person name="Hara Y."/>
            <person name="Koshikawa S."/>
            <person name="Sagara H."/>
            <person name="Miura T."/>
            <person name="Yokobori S."/>
            <person name="Miyagawa K."/>
            <person name="Suzuki Y."/>
            <person name="Kubo T."/>
            <person name="Oyama M."/>
            <person name="Kohara Y."/>
            <person name="Fujiyama A."/>
            <person name="Arakawa K."/>
            <person name="Katayama T."/>
            <person name="Toyoda A."/>
            <person name="Kunieda T."/>
        </authorList>
    </citation>
    <scope>NUCLEOTIDE SEQUENCE [LARGE SCALE GENOMIC DNA]</scope>
    <source>
        <strain evidence="1 2">YOKOZUNA-1</strain>
    </source>
</reference>
<sequence>MLGKLQIFTCGEYVQLLLSSIGLYGTITAKKLCRRHQDQSHVSPKVSVLYKRYLLSATAEPKRHGENVDSRGRLSQTARGYSRNRTYHVILGHIADSWI</sequence>
<evidence type="ECO:0000313" key="1">
    <source>
        <dbReference type="EMBL" id="GAU97930.1"/>
    </source>
</evidence>
<dbReference type="Proteomes" id="UP000186922">
    <property type="component" value="Unassembled WGS sequence"/>
</dbReference>
<dbReference type="EMBL" id="BDGG01000004">
    <property type="protein sequence ID" value="GAU97930.1"/>
    <property type="molecule type" value="Genomic_DNA"/>
</dbReference>
<organism evidence="1 2">
    <name type="scientific">Ramazzottius varieornatus</name>
    <name type="common">Water bear</name>
    <name type="synonym">Tardigrade</name>
    <dbReference type="NCBI Taxonomy" id="947166"/>
    <lineage>
        <taxon>Eukaryota</taxon>
        <taxon>Metazoa</taxon>
        <taxon>Ecdysozoa</taxon>
        <taxon>Tardigrada</taxon>
        <taxon>Eutardigrada</taxon>
        <taxon>Parachela</taxon>
        <taxon>Hypsibioidea</taxon>
        <taxon>Ramazzottiidae</taxon>
        <taxon>Ramazzottius</taxon>
    </lineage>
</organism>